<feature type="transmembrane region" description="Helical" evidence="6">
    <location>
        <begin position="490"/>
        <end position="510"/>
    </location>
</feature>
<name>A0A0G4FD89_9ALVE</name>
<dbReference type="VEuPathDB" id="CryptoDB:Cvel_16429"/>
<dbReference type="Pfam" id="PF00892">
    <property type="entry name" value="EamA"/>
    <property type="match status" value="2"/>
</dbReference>
<feature type="transmembrane region" description="Helical" evidence="6">
    <location>
        <begin position="462"/>
        <end position="484"/>
    </location>
</feature>
<feature type="transmembrane region" description="Helical" evidence="6">
    <location>
        <begin position="208"/>
        <end position="230"/>
    </location>
</feature>
<evidence type="ECO:0000256" key="4">
    <source>
        <dbReference type="ARBA" id="ARBA00023136"/>
    </source>
</evidence>
<evidence type="ECO:0000313" key="8">
    <source>
        <dbReference type="EMBL" id="CEM11122.1"/>
    </source>
</evidence>
<feature type="region of interest" description="Disordered" evidence="5">
    <location>
        <begin position="513"/>
        <end position="586"/>
    </location>
</feature>
<evidence type="ECO:0000256" key="2">
    <source>
        <dbReference type="ARBA" id="ARBA00022692"/>
    </source>
</evidence>
<feature type="domain" description="EamA" evidence="7">
    <location>
        <begin position="368"/>
        <end position="504"/>
    </location>
</feature>
<feature type="compositionally biased region" description="Basic and acidic residues" evidence="5">
    <location>
        <begin position="572"/>
        <end position="586"/>
    </location>
</feature>
<feature type="transmembrane region" description="Helical" evidence="6">
    <location>
        <begin position="430"/>
        <end position="450"/>
    </location>
</feature>
<feature type="transmembrane region" description="Helical" evidence="6">
    <location>
        <begin position="294"/>
        <end position="312"/>
    </location>
</feature>
<comment type="subcellular location">
    <subcellularLocation>
        <location evidence="1">Membrane</location>
        <topology evidence="1">Multi-pass membrane protein</topology>
    </subcellularLocation>
</comment>
<gene>
    <name evidence="8" type="ORF">Cvel_16429</name>
</gene>
<evidence type="ECO:0000259" key="7">
    <source>
        <dbReference type="Pfam" id="PF00892"/>
    </source>
</evidence>
<feature type="transmembrane region" description="Helical" evidence="6">
    <location>
        <begin position="397"/>
        <end position="414"/>
    </location>
</feature>
<protein>
    <recommendedName>
        <fullName evidence="7">EamA domain-containing protein</fullName>
    </recommendedName>
</protein>
<sequence>MLRGTASGARKLIEAEFGELVRMDELREKHREEMDRTKVPIDTSEEIRFDEEGARPLTPEKVEKLQRTMQVVLQDVQKQISPVFMNETEALGKPLELLQEQTPAISLARGNLEGLGCPGGDGDITRASTGRKDGDSTHEGGGQREEDIEKALSYVEAAEGPPGDPEVQTSQRSFLRSLAGLLCASAGALAFAVLSLCVEKTAPFIGNTLLFICVRSTVQSVLSIVCYYGYGRRCSCIRGMEEEGKGEEEGEEGEGTFLGPCKYRKLLFLRGTLTGFSLNAYFFALSQLPMGDTSAIYFNAPLITAALARIWLKETWHWLNWVAGFISLVGVLIIARPPFLSFIFEPLDLPPASVDRLDEIVVSRSVAVAVCVLGALSSSVGFTIVRKIRTVSTLSNVFVVSTMSTIIALIFMLSEDARPSFKDLGSIPVVYGWGGGVMAGVIGTVAQLLMTLGLQLEQAGPVVFSFCLEVLFSFLLQAVVMGTSVGPSSLVGGGLVIIAVSLLFSVKLWLAAPSPSPSPVSSDADDGQREGEGEGEQVAGRLGKSHGGKGGEEGGGLGPVGDGRVTPAETESLLHREENSRAGKDR</sequence>
<dbReference type="EMBL" id="CDMZ01000293">
    <property type="protein sequence ID" value="CEM11122.1"/>
    <property type="molecule type" value="Genomic_DNA"/>
</dbReference>
<feature type="transmembrane region" description="Helical" evidence="6">
    <location>
        <begin position="178"/>
        <end position="196"/>
    </location>
</feature>
<reference evidence="8" key="1">
    <citation type="submission" date="2014-11" db="EMBL/GenBank/DDBJ databases">
        <authorList>
            <person name="Otto D Thomas"/>
            <person name="Naeem Raeece"/>
        </authorList>
    </citation>
    <scope>NUCLEOTIDE SEQUENCE</scope>
</reference>
<dbReference type="SUPFAM" id="SSF103481">
    <property type="entry name" value="Multidrug resistance efflux transporter EmrE"/>
    <property type="match status" value="1"/>
</dbReference>
<accession>A0A0G4FD89</accession>
<feature type="region of interest" description="Disordered" evidence="5">
    <location>
        <begin position="31"/>
        <end position="55"/>
    </location>
</feature>
<feature type="domain" description="EamA" evidence="7">
    <location>
        <begin position="249"/>
        <end position="335"/>
    </location>
</feature>
<proteinExistence type="predicted"/>
<evidence type="ECO:0000256" key="6">
    <source>
        <dbReference type="SAM" id="Phobius"/>
    </source>
</evidence>
<feature type="transmembrane region" description="Helical" evidence="6">
    <location>
        <begin position="364"/>
        <end position="385"/>
    </location>
</feature>
<feature type="region of interest" description="Disordered" evidence="5">
    <location>
        <begin position="116"/>
        <end position="146"/>
    </location>
</feature>
<dbReference type="InterPro" id="IPR000620">
    <property type="entry name" value="EamA_dom"/>
</dbReference>
<dbReference type="PANTHER" id="PTHR22911:SF6">
    <property type="entry name" value="SOLUTE CARRIER FAMILY 35 MEMBER G1"/>
    <property type="match status" value="1"/>
</dbReference>
<dbReference type="PhylomeDB" id="A0A0G4FD89"/>
<keyword evidence="3 6" id="KW-1133">Transmembrane helix</keyword>
<dbReference type="InterPro" id="IPR037185">
    <property type="entry name" value="EmrE-like"/>
</dbReference>
<keyword evidence="2 6" id="KW-0812">Transmembrane</keyword>
<evidence type="ECO:0000256" key="5">
    <source>
        <dbReference type="SAM" id="MobiDB-lite"/>
    </source>
</evidence>
<feature type="compositionally biased region" description="Basic and acidic residues" evidence="5">
    <location>
        <begin position="130"/>
        <end position="146"/>
    </location>
</feature>
<dbReference type="GO" id="GO:0016020">
    <property type="term" value="C:membrane"/>
    <property type="evidence" value="ECO:0007669"/>
    <property type="project" value="UniProtKB-SubCell"/>
</dbReference>
<dbReference type="PANTHER" id="PTHR22911">
    <property type="entry name" value="ACYL-MALONYL CONDENSING ENZYME-RELATED"/>
    <property type="match status" value="1"/>
</dbReference>
<feature type="transmembrane region" description="Helical" evidence="6">
    <location>
        <begin position="319"/>
        <end position="344"/>
    </location>
</feature>
<evidence type="ECO:0000256" key="3">
    <source>
        <dbReference type="ARBA" id="ARBA00022989"/>
    </source>
</evidence>
<evidence type="ECO:0000256" key="1">
    <source>
        <dbReference type="ARBA" id="ARBA00004141"/>
    </source>
</evidence>
<feature type="transmembrane region" description="Helical" evidence="6">
    <location>
        <begin position="267"/>
        <end position="288"/>
    </location>
</feature>
<keyword evidence="4 6" id="KW-0472">Membrane</keyword>
<dbReference type="AlphaFoldDB" id="A0A0G4FD89"/>
<organism evidence="8">
    <name type="scientific">Chromera velia CCMP2878</name>
    <dbReference type="NCBI Taxonomy" id="1169474"/>
    <lineage>
        <taxon>Eukaryota</taxon>
        <taxon>Sar</taxon>
        <taxon>Alveolata</taxon>
        <taxon>Colpodellida</taxon>
        <taxon>Chromeraceae</taxon>
        <taxon>Chromera</taxon>
    </lineage>
</organism>